<protein>
    <recommendedName>
        <fullName evidence="1">ISXO2-like transposase domain-containing protein</fullName>
    </recommendedName>
</protein>
<dbReference type="InterPro" id="IPR024445">
    <property type="entry name" value="Tnp_ISXO2-like"/>
</dbReference>
<dbReference type="Proteomes" id="UP000031668">
    <property type="component" value="Unassembled WGS sequence"/>
</dbReference>
<evidence type="ECO:0000313" key="3">
    <source>
        <dbReference type="Proteomes" id="UP000031668"/>
    </source>
</evidence>
<dbReference type="InterPro" id="IPR009057">
    <property type="entry name" value="Homeodomain-like_sf"/>
</dbReference>
<dbReference type="InterPro" id="IPR053164">
    <property type="entry name" value="IS1016-like_transposase"/>
</dbReference>
<dbReference type="Pfam" id="PF12762">
    <property type="entry name" value="DDE_Tnp_IS1595"/>
    <property type="match status" value="1"/>
</dbReference>
<dbReference type="EMBL" id="JWZT01003532">
    <property type="protein sequence ID" value="KII66425.1"/>
    <property type="molecule type" value="Genomic_DNA"/>
</dbReference>
<dbReference type="PANTHER" id="PTHR47163">
    <property type="entry name" value="DDE_TNP_IS1595 DOMAIN-CONTAINING PROTEIN"/>
    <property type="match status" value="1"/>
</dbReference>
<dbReference type="PANTHER" id="PTHR47163:SF2">
    <property type="entry name" value="SI:DKEY-17M8.2"/>
    <property type="match status" value="1"/>
</dbReference>
<accession>A0A0C2MQ01</accession>
<dbReference type="InterPro" id="IPR036388">
    <property type="entry name" value="WH-like_DNA-bd_sf"/>
</dbReference>
<reference evidence="2 3" key="1">
    <citation type="journal article" date="2014" name="Genome Biol. Evol.">
        <title>The genome of the myxosporean Thelohanellus kitauei shows adaptations to nutrient acquisition within its fish host.</title>
        <authorList>
            <person name="Yang Y."/>
            <person name="Xiong J."/>
            <person name="Zhou Z."/>
            <person name="Huo F."/>
            <person name="Miao W."/>
            <person name="Ran C."/>
            <person name="Liu Y."/>
            <person name="Zhang J."/>
            <person name="Feng J."/>
            <person name="Wang M."/>
            <person name="Wang M."/>
            <person name="Wang L."/>
            <person name="Yao B."/>
        </authorList>
    </citation>
    <scope>NUCLEOTIDE SEQUENCE [LARGE SCALE GENOMIC DNA]</scope>
    <source>
        <strain evidence="2">Wuqing</strain>
    </source>
</reference>
<organism evidence="2 3">
    <name type="scientific">Thelohanellus kitauei</name>
    <name type="common">Myxosporean</name>
    <dbReference type="NCBI Taxonomy" id="669202"/>
    <lineage>
        <taxon>Eukaryota</taxon>
        <taxon>Metazoa</taxon>
        <taxon>Cnidaria</taxon>
        <taxon>Myxozoa</taxon>
        <taxon>Myxosporea</taxon>
        <taxon>Bivalvulida</taxon>
        <taxon>Platysporina</taxon>
        <taxon>Myxobolidae</taxon>
        <taxon>Thelohanellus</taxon>
    </lineage>
</organism>
<keyword evidence="3" id="KW-1185">Reference proteome</keyword>
<evidence type="ECO:0000259" key="1">
    <source>
        <dbReference type="SMART" id="SM01126"/>
    </source>
</evidence>
<name>A0A0C2MQ01_THEKT</name>
<proteinExistence type="predicted"/>
<gene>
    <name evidence="2" type="ORF">RF11_02069</name>
</gene>
<feature type="domain" description="ISXO2-like transposase" evidence="1">
    <location>
        <begin position="46"/>
        <end position="171"/>
    </location>
</feature>
<sequence>MPSNELKHNVSQDMRDMIIRMVTHEGKSQREVSTLTHMPRTTISNIVRRFLNTDDTTPGKKGKDRETQIQLRALVGSWIFRGLERGTGRFLVLQIRDRSAEKLCPPIHYWILPGTTTISDKRRSYRDINNQGFERLTVNHSVNFEDPATGAHTYNIERIWKDVRTSIPLHELTKIHSS</sequence>
<evidence type="ECO:0000313" key="2">
    <source>
        <dbReference type="EMBL" id="KII66425.1"/>
    </source>
</evidence>
<comment type="caution">
    <text evidence="2">The sequence shown here is derived from an EMBL/GenBank/DDBJ whole genome shotgun (WGS) entry which is preliminary data.</text>
</comment>
<dbReference type="AlphaFoldDB" id="A0A0C2MQ01"/>
<dbReference type="SMART" id="SM01126">
    <property type="entry name" value="DDE_Tnp_IS1595"/>
    <property type="match status" value="1"/>
</dbReference>
<dbReference type="OrthoDB" id="10052789at2759"/>
<dbReference type="SUPFAM" id="SSF46689">
    <property type="entry name" value="Homeodomain-like"/>
    <property type="match status" value="1"/>
</dbReference>
<dbReference type="Gene3D" id="1.10.10.10">
    <property type="entry name" value="Winged helix-like DNA-binding domain superfamily/Winged helix DNA-binding domain"/>
    <property type="match status" value="1"/>
</dbReference>